<dbReference type="GO" id="GO:0000981">
    <property type="term" value="F:DNA-binding transcription factor activity, RNA polymerase II-specific"/>
    <property type="evidence" value="ECO:0007669"/>
    <property type="project" value="InterPro"/>
</dbReference>
<keyword evidence="8" id="KW-1185">Reference proteome</keyword>
<evidence type="ECO:0000313" key="8">
    <source>
        <dbReference type="Proteomes" id="UP000248817"/>
    </source>
</evidence>
<feature type="region of interest" description="Disordered" evidence="5">
    <location>
        <begin position="207"/>
        <end position="255"/>
    </location>
</feature>
<dbReference type="InterPro" id="IPR053175">
    <property type="entry name" value="DHMBA_Reg_Transcription_Factor"/>
</dbReference>
<dbReference type="InterPro" id="IPR036864">
    <property type="entry name" value="Zn2-C6_fun-type_DNA-bd_sf"/>
</dbReference>
<dbReference type="PROSITE" id="PS00463">
    <property type="entry name" value="ZN2_CY6_FUNGAL_1"/>
    <property type="match status" value="1"/>
</dbReference>
<sequence length="530" mass="59450">MQSNKDPVSRSRRSKGCLACRKSKVKCSEDQPQCARCTRQGISCHYPDPLEIDFRNENTKAAVRAVSLWRQRAAAVPSPLHLPSPSPPADDLQHHALATFYRDFGCTVAVSNPWLEFFQMLPKLHRQPAGNPASAQAIRALALAHHARQQQQRQRQIPQLEILARTEYSKAIGLIRSQLQTRNGVPGTDVIVSVSLMGLFETILPSSASGEGGGGEQQQHRSWQAHQHGAISLIQQQQQQQQQQTQSRGPNATQEETIDPRLLKFLYLLMIVNCLNARSRPQLPLHLWTGVLDPRLPAARLFRTMYHLAQWQADLDSWMDAHEQPRNISNPAILHIEEIITTLIQADRELQEWESHLPPAFHFYDRPATPQDHLLLQWPGAPRRVYVYESSWRAIPRTFAFAVRILLARNLLRCRRWIAERDPHQSGVWLRDQQVGALEVVEEMVGHISRSTNAIVGPPTAGGDGLGGGRGAGEGEAMRGLAIVWPLSVVVGALQRNPGVRDRVGEARARWVGDALLYVRRLVGSRENDG</sequence>
<evidence type="ECO:0000256" key="5">
    <source>
        <dbReference type="SAM" id="MobiDB-lite"/>
    </source>
</evidence>
<evidence type="ECO:0000313" key="7">
    <source>
        <dbReference type="EMBL" id="PYI28596.1"/>
    </source>
</evidence>
<dbReference type="Gene3D" id="4.10.240.10">
    <property type="entry name" value="Zn(2)-C6 fungal-type DNA-binding domain"/>
    <property type="match status" value="1"/>
</dbReference>
<keyword evidence="2" id="KW-0238">DNA-binding</keyword>
<protein>
    <recommendedName>
        <fullName evidence="6">Zn(2)-C6 fungal-type domain-containing protein</fullName>
    </recommendedName>
</protein>
<dbReference type="PANTHER" id="PTHR38791">
    <property type="entry name" value="ZN(II)2CYS6 TRANSCRIPTION FACTOR (EUROFUNG)-RELATED-RELATED"/>
    <property type="match status" value="1"/>
</dbReference>
<feature type="region of interest" description="Disordered" evidence="5">
    <location>
        <begin position="452"/>
        <end position="472"/>
    </location>
</feature>
<evidence type="ECO:0000256" key="1">
    <source>
        <dbReference type="ARBA" id="ARBA00023015"/>
    </source>
</evidence>
<dbReference type="Pfam" id="PF00172">
    <property type="entry name" value="Zn_clus"/>
    <property type="match status" value="1"/>
</dbReference>
<dbReference type="CDD" id="cd00067">
    <property type="entry name" value="GAL4"/>
    <property type="match status" value="1"/>
</dbReference>
<dbReference type="PANTHER" id="PTHR38791:SF12">
    <property type="entry name" value="TRANSCRIPTION FACTOR DOMAIN-CONTAINING PROTEIN-RELATED"/>
    <property type="match status" value="1"/>
</dbReference>
<accession>A0A2V5J434</accession>
<feature type="compositionally biased region" description="Low complexity" evidence="5">
    <location>
        <begin position="235"/>
        <end position="246"/>
    </location>
</feature>
<evidence type="ECO:0000256" key="3">
    <source>
        <dbReference type="ARBA" id="ARBA00023163"/>
    </source>
</evidence>
<dbReference type="InterPro" id="IPR021858">
    <property type="entry name" value="Fun_TF"/>
</dbReference>
<proteinExistence type="predicted"/>
<dbReference type="Pfam" id="PF11951">
    <property type="entry name" value="Fungal_trans_2"/>
    <property type="match status" value="1"/>
</dbReference>
<feature type="domain" description="Zn(2)-C6 fungal-type" evidence="6">
    <location>
        <begin position="16"/>
        <end position="46"/>
    </location>
</feature>
<keyword evidence="3" id="KW-0804">Transcription</keyword>
<dbReference type="SUPFAM" id="SSF57701">
    <property type="entry name" value="Zn2/Cys6 DNA-binding domain"/>
    <property type="match status" value="1"/>
</dbReference>
<dbReference type="EMBL" id="KZ825545">
    <property type="protein sequence ID" value="PYI28596.1"/>
    <property type="molecule type" value="Genomic_DNA"/>
</dbReference>
<evidence type="ECO:0000259" key="6">
    <source>
        <dbReference type="PROSITE" id="PS50048"/>
    </source>
</evidence>
<organism evidence="7 8">
    <name type="scientific">Aspergillus indologenus CBS 114.80</name>
    <dbReference type="NCBI Taxonomy" id="1450541"/>
    <lineage>
        <taxon>Eukaryota</taxon>
        <taxon>Fungi</taxon>
        <taxon>Dikarya</taxon>
        <taxon>Ascomycota</taxon>
        <taxon>Pezizomycotina</taxon>
        <taxon>Eurotiomycetes</taxon>
        <taxon>Eurotiomycetidae</taxon>
        <taxon>Eurotiales</taxon>
        <taxon>Aspergillaceae</taxon>
        <taxon>Aspergillus</taxon>
        <taxon>Aspergillus subgen. Circumdati</taxon>
    </lineage>
</organism>
<dbReference type="GO" id="GO:0003677">
    <property type="term" value="F:DNA binding"/>
    <property type="evidence" value="ECO:0007669"/>
    <property type="project" value="UniProtKB-KW"/>
</dbReference>
<dbReference type="InterPro" id="IPR001138">
    <property type="entry name" value="Zn2Cys6_DnaBD"/>
</dbReference>
<dbReference type="PROSITE" id="PS50048">
    <property type="entry name" value="ZN2_CY6_FUNGAL_2"/>
    <property type="match status" value="1"/>
</dbReference>
<gene>
    <name evidence="7" type="ORF">BP00DRAFT_459302</name>
</gene>
<evidence type="ECO:0000256" key="2">
    <source>
        <dbReference type="ARBA" id="ARBA00023125"/>
    </source>
</evidence>
<keyword evidence="4" id="KW-0539">Nucleus</keyword>
<dbReference type="AlphaFoldDB" id="A0A2V5J434"/>
<dbReference type="GO" id="GO:0009893">
    <property type="term" value="P:positive regulation of metabolic process"/>
    <property type="evidence" value="ECO:0007669"/>
    <property type="project" value="UniProtKB-ARBA"/>
</dbReference>
<feature type="compositionally biased region" description="Gly residues" evidence="5">
    <location>
        <begin position="460"/>
        <end position="472"/>
    </location>
</feature>
<dbReference type="SMART" id="SM00066">
    <property type="entry name" value="GAL4"/>
    <property type="match status" value="1"/>
</dbReference>
<reference evidence="7 8" key="1">
    <citation type="submission" date="2018-02" db="EMBL/GenBank/DDBJ databases">
        <title>The genomes of Aspergillus section Nigri reveals drivers in fungal speciation.</title>
        <authorList>
            <consortium name="DOE Joint Genome Institute"/>
            <person name="Vesth T.C."/>
            <person name="Nybo J."/>
            <person name="Theobald S."/>
            <person name="Brandl J."/>
            <person name="Frisvad J.C."/>
            <person name="Nielsen K.F."/>
            <person name="Lyhne E.K."/>
            <person name="Kogle M.E."/>
            <person name="Kuo A."/>
            <person name="Riley R."/>
            <person name="Clum A."/>
            <person name="Nolan M."/>
            <person name="Lipzen A."/>
            <person name="Salamov A."/>
            <person name="Henrissat B."/>
            <person name="Wiebenga A."/>
            <person name="De vries R.P."/>
            <person name="Grigoriev I.V."/>
            <person name="Mortensen U.H."/>
            <person name="Andersen M.R."/>
            <person name="Baker S.E."/>
        </authorList>
    </citation>
    <scope>NUCLEOTIDE SEQUENCE [LARGE SCALE GENOMIC DNA]</scope>
    <source>
        <strain evidence="7 8">CBS 114.80</strain>
    </source>
</reference>
<dbReference type="Proteomes" id="UP000248817">
    <property type="component" value="Unassembled WGS sequence"/>
</dbReference>
<name>A0A2V5J434_9EURO</name>
<dbReference type="GO" id="GO:0008270">
    <property type="term" value="F:zinc ion binding"/>
    <property type="evidence" value="ECO:0007669"/>
    <property type="project" value="InterPro"/>
</dbReference>
<evidence type="ECO:0000256" key="4">
    <source>
        <dbReference type="ARBA" id="ARBA00023242"/>
    </source>
</evidence>
<keyword evidence="1" id="KW-0805">Transcription regulation</keyword>